<proteinExistence type="predicted"/>
<keyword evidence="1" id="KW-1133">Transmembrane helix</keyword>
<organism evidence="2">
    <name type="scientific">Arundo donax</name>
    <name type="common">Giant reed</name>
    <name type="synonym">Donax arundinaceus</name>
    <dbReference type="NCBI Taxonomy" id="35708"/>
    <lineage>
        <taxon>Eukaryota</taxon>
        <taxon>Viridiplantae</taxon>
        <taxon>Streptophyta</taxon>
        <taxon>Embryophyta</taxon>
        <taxon>Tracheophyta</taxon>
        <taxon>Spermatophyta</taxon>
        <taxon>Magnoliopsida</taxon>
        <taxon>Liliopsida</taxon>
        <taxon>Poales</taxon>
        <taxon>Poaceae</taxon>
        <taxon>PACMAD clade</taxon>
        <taxon>Arundinoideae</taxon>
        <taxon>Arundineae</taxon>
        <taxon>Arundo</taxon>
    </lineage>
</organism>
<feature type="transmembrane region" description="Helical" evidence="1">
    <location>
        <begin position="17"/>
        <end position="41"/>
    </location>
</feature>
<reference evidence="2" key="1">
    <citation type="submission" date="2014-09" db="EMBL/GenBank/DDBJ databases">
        <authorList>
            <person name="Magalhaes I.L.F."/>
            <person name="Oliveira U."/>
            <person name="Santos F.R."/>
            <person name="Vidigal T.H.D.A."/>
            <person name="Brescovit A.D."/>
            <person name="Santos A.J."/>
        </authorList>
    </citation>
    <scope>NUCLEOTIDE SEQUENCE</scope>
    <source>
        <tissue evidence="2">Shoot tissue taken approximately 20 cm above the soil surface</tissue>
    </source>
</reference>
<keyword evidence="1" id="KW-0812">Transmembrane</keyword>
<evidence type="ECO:0000313" key="2">
    <source>
        <dbReference type="EMBL" id="JAD58658.1"/>
    </source>
</evidence>
<name>A0A0A9B942_ARUDO</name>
<sequence length="121" mass="14273">MYILGFVWSNIWNFENYALLSLFMCFMITAITFKLLLLLLVHDFPNINVICSICILPTIGKYVANTYHKSLVRNFVIWDHSEVNELKGYKHYEECQNLENGYVIILHQLTSLSPWYLSCRT</sequence>
<protein>
    <submittedName>
        <fullName evidence="2">Uncharacterized protein</fullName>
    </submittedName>
</protein>
<dbReference type="EMBL" id="GBRH01239237">
    <property type="protein sequence ID" value="JAD58658.1"/>
    <property type="molecule type" value="Transcribed_RNA"/>
</dbReference>
<evidence type="ECO:0000256" key="1">
    <source>
        <dbReference type="SAM" id="Phobius"/>
    </source>
</evidence>
<keyword evidence="1" id="KW-0472">Membrane</keyword>
<dbReference type="AlphaFoldDB" id="A0A0A9B942"/>
<accession>A0A0A9B942</accession>
<reference evidence="2" key="2">
    <citation type="journal article" date="2015" name="Data Brief">
        <title>Shoot transcriptome of the giant reed, Arundo donax.</title>
        <authorList>
            <person name="Barrero R.A."/>
            <person name="Guerrero F.D."/>
            <person name="Moolhuijzen P."/>
            <person name="Goolsby J.A."/>
            <person name="Tidwell J."/>
            <person name="Bellgard S.E."/>
            <person name="Bellgard M.I."/>
        </authorList>
    </citation>
    <scope>NUCLEOTIDE SEQUENCE</scope>
    <source>
        <tissue evidence="2">Shoot tissue taken approximately 20 cm above the soil surface</tissue>
    </source>
</reference>